<dbReference type="AlphaFoldDB" id="A0AAD4TBW4"/>
<dbReference type="GO" id="GO:0017025">
    <property type="term" value="F:TBP-class protein binding"/>
    <property type="evidence" value="ECO:0007669"/>
    <property type="project" value="InterPro"/>
</dbReference>
<dbReference type="Gene3D" id="1.10.472.10">
    <property type="entry name" value="Cyclin-like"/>
    <property type="match status" value="2"/>
</dbReference>
<reference evidence="5" key="1">
    <citation type="submission" date="2022-04" db="EMBL/GenBank/DDBJ databases">
        <title>A functionally conserved STORR gene fusion in Papaver species that diverged 16.8 million years ago.</title>
        <authorList>
            <person name="Catania T."/>
        </authorList>
    </citation>
    <scope>NUCLEOTIDE SEQUENCE</scope>
    <source>
        <strain evidence="5">S-188037</strain>
    </source>
</reference>
<keyword evidence="3" id="KW-0862">Zinc</keyword>
<dbReference type="Pfam" id="PF08271">
    <property type="entry name" value="Zn_Ribbon_TF"/>
    <property type="match status" value="1"/>
</dbReference>
<dbReference type="PRINTS" id="PR00685">
    <property type="entry name" value="TIFACTORIIB"/>
</dbReference>
<evidence type="ECO:0000313" key="5">
    <source>
        <dbReference type="EMBL" id="KAI3947548.1"/>
    </source>
</evidence>
<dbReference type="SUPFAM" id="SSF57783">
    <property type="entry name" value="Zinc beta-ribbon"/>
    <property type="match status" value="1"/>
</dbReference>
<dbReference type="EMBL" id="JAJJMB010003423">
    <property type="protein sequence ID" value="KAI3947548.1"/>
    <property type="molecule type" value="Genomic_DNA"/>
</dbReference>
<dbReference type="GO" id="GO:0008270">
    <property type="term" value="F:zinc ion binding"/>
    <property type="evidence" value="ECO:0007669"/>
    <property type="project" value="UniProtKB-KW"/>
</dbReference>
<gene>
    <name evidence="5" type="ORF">MKW98_031769</name>
</gene>
<comment type="caution">
    <text evidence="5">The sequence shown here is derived from an EMBL/GenBank/DDBJ whole genome shotgun (WGS) entry which is preliminary data.</text>
</comment>
<keyword evidence="1" id="KW-0805">Transcription regulation</keyword>
<dbReference type="InterPro" id="IPR013137">
    <property type="entry name" value="Znf_TFIIB"/>
</dbReference>
<proteinExistence type="predicted"/>
<feature type="domain" description="TFIIB-type" evidence="4">
    <location>
        <begin position="2"/>
        <end position="34"/>
    </location>
</feature>
<name>A0AAD4TBW4_9MAGN</name>
<evidence type="ECO:0000256" key="2">
    <source>
        <dbReference type="ARBA" id="ARBA00023163"/>
    </source>
</evidence>
<dbReference type="InterPro" id="IPR000812">
    <property type="entry name" value="TFIIB"/>
</dbReference>
<evidence type="ECO:0000256" key="3">
    <source>
        <dbReference type="PROSITE-ProRule" id="PRU00469"/>
    </source>
</evidence>
<keyword evidence="3" id="KW-0863">Zinc-finger</keyword>
<dbReference type="Gene3D" id="2.20.25.10">
    <property type="match status" value="1"/>
</dbReference>
<dbReference type="SUPFAM" id="SSF47954">
    <property type="entry name" value="Cyclin-like"/>
    <property type="match status" value="2"/>
</dbReference>
<keyword evidence="2" id="KW-0804">Transcription</keyword>
<protein>
    <recommendedName>
        <fullName evidence="4">TFIIB-type domain-containing protein</fullName>
    </recommendedName>
</protein>
<dbReference type="PANTHER" id="PTHR11618">
    <property type="entry name" value="TRANSCRIPTION INITIATION FACTOR IIB-RELATED"/>
    <property type="match status" value="1"/>
</dbReference>
<dbReference type="PANTHER" id="PTHR11618:SF81">
    <property type="entry name" value="TRANSCRIPTION INITIATION FACTOR IIB-LIKE"/>
    <property type="match status" value="1"/>
</dbReference>
<evidence type="ECO:0000313" key="6">
    <source>
        <dbReference type="Proteomes" id="UP001202328"/>
    </source>
</evidence>
<dbReference type="Proteomes" id="UP001202328">
    <property type="component" value="Unassembled WGS sequence"/>
</dbReference>
<sequence>MEETYCSNCKSVTAVIKDDSTGETICSDCGLVLEAYSSEWRTFRDESNDNGDDPHRLGDNSNLLLSNNGLTIIPPSSNSLIKAFKAIEAMSERLGLVSTIKDLADEIYKKMEDAKSSKRINKNAMLAACLYTACKRLEKPRTMNEIHSVANGATRKEIGRANLDISKHLEEKGDVPFVDPGYFVRRFCFNLGMSNKDVKAAQEAVEKTAECDIRRNPATVAATIIYMITQLSDERKLVRDVADATGVAQGTINNSYKDIYKNASRLVPAWYANEEDLKKLCIPKRYRKKIPHS</sequence>
<dbReference type="GO" id="GO:0005634">
    <property type="term" value="C:nucleus"/>
    <property type="evidence" value="ECO:0007669"/>
    <property type="project" value="TreeGrafter"/>
</dbReference>
<dbReference type="InterPro" id="IPR013150">
    <property type="entry name" value="TFIIB_cyclin"/>
</dbReference>
<dbReference type="PROSITE" id="PS51134">
    <property type="entry name" value="ZF_TFIIB"/>
    <property type="match status" value="1"/>
</dbReference>
<evidence type="ECO:0000259" key="4">
    <source>
        <dbReference type="PROSITE" id="PS51134"/>
    </source>
</evidence>
<accession>A0AAD4TBW4</accession>
<dbReference type="InterPro" id="IPR036915">
    <property type="entry name" value="Cyclin-like_sf"/>
</dbReference>
<keyword evidence="6" id="KW-1185">Reference proteome</keyword>
<dbReference type="Pfam" id="PF00382">
    <property type="entry name" value="TFIIB"/>
    <property type="match status" value="2"/>
</dbReference>
<evidence type="ECO:0000256" key="1">
    <source>
        <dbReference type="ARBA" id="ARBA00023015"/>
    </source>
</evidence>
<dbReference type="GO" id="GO:0097550">
    <property type="term" value="C:transcription preinitiation complex"/>
    <property type="evidence" value="ECO:0007669"/>
    <property type="project" value="TreeGrafter"/>
</dbReference>
<organism evidence="5 6">
    <name type="scientific">Papaver atlanticum</name>
    <dbReference type="NCBI Taxonomy" id="357466"/>
    <lineage>
        <taxon>Eukaryota</taxon>
        <taxon>Viridiplantae</taxon>
        <taxon>Streptophyta</taxon>
        <taxon>Embryophyta</taxon>
        <taxon>Tracheophyta</taxon>
        <taxon>Spermatophyta</taxon>
        <taxon>Magnoliopsida</taxon>
        <taxon>Ranunculales</taxon>
        <taxon>Papaveraceae</taxon>
        <taxon>Papaveroideae</taxon>
        <taxon>Papaver</taxon>
    </lineage>
</organism>
<dbReference type="GO" id="GO:0070897">
    <property type="term" value="P:transcription preinitiation complex assembly"/>
    <property type="evidence" value="ECO:0007669"/>
    <property type="project" value="InterPro"/>
</dbReference>
<keyword evidence="3" id="KW-0479">Metal-binding</keyword>